<dbReference type="CAZy" id="GH17">
    <property type="family name" value="Glycoside Hydrolase Family 17"/>
</dbReference>
<sequence>MDVSLERRDAPPPPPTPPTSSTLSPTRSASNDDKTKLFPRPRPLPPPLPPRLVPHRPDLAVQSPTHPPPPVQSPLFLHLGVGNEVLRKDTLYISNLVPAMRNLQKALQNPGLEKQIKLSAPQAASSILGVTFPPSAGRFEMHLFPVTKQLLQFLSETESPLMVNVNPFDTYVDNPLEVALNYVLFGMNKALFHDDGKAYSNLFDATVDALVAAMQKQGFPKIPAAAYAQGIIDMVGKGVGTPMRPHDTVEVFLSNLFDRNKKEGKEFEKHSGIFNVDHISCSLPTYIINDIWTFEISFVNSK</sequence>
<feature type="region of interest" description="Disordered" evidence="5">
    <location>
        <begin position="1"/>
        <end position="72"/>
    </location>
</feature>
<accession>Q1EP14</accession>
<keyword evidence="3" id="KW-0326">Glycosidase</keyword>
<dbReference type="AlphaFoldDB" id="Q1EP14"/>
<dbReference type="GO" id="GO:0004553">
    <property type="term" value="F:hydrolase activity, hydrolyzing O-glycosyl compounds"/>
    <property type="evidence" value="ECO:0007669"/>
    <property type="project" value="InterPro"/>
</dbReference>
<dbReference type="PANTHER" id="PTHR32227">
    <property type="entry name" value="GLUCAN ENDO-1,3-BETA-GLUCOSIDASE BG1-RELATED-RELATED"/>
    <property type="match status" value="1"/>
</dbReference>
<dbReference type="Pfam" id="PF00332">
    <property type="entry name" value="Glyco_hydro_17"/>
    <property type="match status" value="2"/>
</dbReference>
<name>Q1EP14_MUSBA</name>
<dbReference type="EMBL" id="AC186755">
    <property type="protein sequence ID" value="ABF70143.1"/>
    <property type="molecule type" value="Genomic_DNA"/>
</dbReference>
<protein>
    <submittedName>
        <fullName evidence="6">Glycoside hydrolase family 17 protein</fullName>
    </submittedName>
</protein>
<evidence type="ECO:0000256" key="3">
    <source>
        <dbReference type="ARBA" id="ARBA00023295"/>
    </source>
</evidence>
<feature type="compositionally biased region" description="Basic and acidic residues" evidence="5">
    <location>
        <begin position="1"/>
        <end position="10"/>
    </location>
</feature>
<dbReference type="InterPro" id="IPR000490">
    <property type="entry name" value="Glyco_hydro_17"/>
</dbReference>
<keyword evidence="2 6" id="KW-0378">Hydrolase</keyword>
<evidence type="ECO:0000256" key="5">
    <source>
        <dbReference type="SAM" id="MobiDB-lite"/>
    </source>
</evidence>
<proteinExistence type="inferred from homology"/>
<gene>
    <name evidence="6" type="ORF">MBP_91N22.86</name>
</gene>
<evidence type="ECO:0000313" key="6">
    <source>
        <dbReference type="EMBL" id="ABF70143.1"/>
    </source>
</evidence>
<organism evidence="6">
    <name type="scientific">Musa balbisiana</name>
    <name type="common">Banana</name>
    <dbReference type="NCBI Taxonomy" id="52838"/>
    <lineage>
        <taxon>Eukaryota</taxon>
        <taxon>Viridiplantae</taxon>
        <taxon>Streptophyta</taxon>
        <taxon>Embryophyta</taxon>
        <taxon>Tracheophyta</taxon>
        <taxon>Spermatophyta</taxon>
        <taxon>Magnoliopsida</taxon>
        <taxon>Liliopsida</taxon>
        <taxon>Zingiberales</taxon>
        <taxon>Musaceae</taxon>
        <taxon>Musa</taxon>
    </lineage>
</organism>
<dbReference type="InterPro" id="IPR017853">
    <property type="entry name" value="GH"/>
</dbReference>
<feature type="compositionally biased region" description="Low complexity" evidence="5">
    <location>
        <begin position="19"/>
        <end position="28"/>
    </location>
</feature>
<evidence type="ECO:0000256" key="2">
    <source>
        <dbReference type="ARBA" id="ARBA00022801"/>
    </source>
</evidence>
<evidence type="ECO:0000256" key="1">
    <source>
        <dbReference type="ARBA" id="ARBA00008773"/>
    </source>
</evidence>
<dbReference type="InterPro" id="IPR044965">
    <property type="entry name" value="Glyco_hydro_17_plant"/>
</dbReference>
<dbReference type="GO" id="GO:0005975">
    <property type="term" value="P:carbohydrate metabolic process"/>
    <property type="evidence" value="ECO:0007669"/>
    <property type="project" value="InterPro"/>
</dbReference>
<dbReference type="Gene3D" id="3.20.20.80">
    <property type="entry name" value="Glycosidases"/>
    <property type="match status" value="2"/>
</dbReference>
<comment type="similarity">
    <text evidence="1 4">Belongs to the glycosyl hydrolase 17 family.</text>
</comment>
<reference evidence="6" key="1">
    <citation type="submission" date="2006-06" db="EMBL/GenBank/DDBJ databases">
        <authorList>
            <person name="Town C.D."/>
            <person name="Ronning C.M."/>
            <person name="Cheung F."/>
            <person name="Haas B.J."/>
            <person name="Althoff R."/>
            <person name="Arbogast T."/>
            <person name="Hine E."/>
            <person name="Piffanelli P."/>
            <person name="Tallon L.J."/>
        </authorList>
    </citation>
    <scope>NUCLEOTIDE SEQUENCE</scope>
</reference>
<evidence type="ECO:0000256" key="4">
    <source>
        <dbReference type="RuleBase" id="RU004335"/>
    </source>
</evidence>
<feature type="compositionally biased region" description="Pro residues" evidence="5">
    <location>
        <begin position="40"/>
        <end position="52"/>
    </location>
</feature>
<dbReference type="SUPFAM" id="SSF51445">
    <property type="entry name" value="(Trans)glycosidases"/>
    <property type="match status" value="1"/>
</dbReference>